<dbReference type="GO" id="GO:0006790">
    <property type="term" value="P:sulfur compound metabolic process"/>
    <property type="evidence" value="ECO:0007669"/>
    <property type="project" value="TreeGrafter"/>
</dbReference>
<dbReference type="Gene3D" id="3.40.50.300">
    <property type="entry name" value="P-loop containing nucleotide triphosphate hydrolases"/>
    <property type="match status" value="1"/>
</dbReference>
<dbReference type="PANTHER" id="PTHR10704">
    <property type="entry name" value="CARBOHYDRATE SULFOTRANSFERASE"/>
    <property type="match status" value="1"/>
</dbReference>
<keyword evidence="1" id="KW-1133">Transmembrane helix</keyword>
<dbReference type="AlphaFoldDB" id="A0A9D4T5U3"/>
<reference evidence="2" key="1">
    <citation type="journal article" date="2020" name="Cell">
        <title>Large-Scale Comparative Analyses of Tick Genomes Elucidate Their Genetic Diversity and Vector Capacities.</title>
        <authorList>
            <consortium name="Tick Genome and Microbiome Consortium (TIGMIC)"/>
            <person name="Jia N."/>
            <person name="Wang J."/>
            <person name="Shi W."/>
            <person name="Du L."/>
            <person name="Sun Y."/>
            <person name="Zhan W."/>
            <person name="Jiang J.F."/>
            <person name="Wang Q."/>
            <person name="Zhang B."/>
            <person name="Ji P."/>
            <person name="Bell-Sakyi L."/>
            <person name="Cui X.M."/>
            <person name="Yuan T.T."/>
            <person name="Jiang B.G."/>
            <person name="Yang W.F."/>
            <person name="Lam T.T."/>
            <person name="Chang Q.C."/>
            <person name="Ding S.J."/>
            <person name="Wang X.J."/>
            <person name="Zhu J.G."/>
            <person name="Ruan X.D."/>
            <person name="Zhao L."/>
            <person name="Wei J.T."/>
            <person name="Ye R.Z."/>
            <person name="Que T.C."/>
            <person name="Du C.H."/>
            <person name="Zhou Y.H."/>
            <person name="Cheng J.X."/>
            <person name="Dai P.F."/>
            <person name="Guo W.B."/>
            <person name="Han X.H."/>
            <person name="Huang E.J."/>
            <person name="Li L.F."/>
            <person name="Wei W."/>
            <person name="Gao Y.C."/>
            <person name="Liu J.Z."/>
            <person name="Shao H.Z."/>
            <person name="Wang X."/>
            <person name="Wang C.C."/>
            <person name="Yang T.C."/>
            <person name="Huo Q.B."/>
            <person name="Li W."/>
            <person name="Chen H.Y."/>
            <person name="Chen S.E."/>
            <person name="Zhou L.G."/>
            <person name="Ni X.B."/>
            <person name="Tian J.H."/>
            <person name="Sheng Y."/>
            <person name="Liu T."/>
            <person name="Pan Y.S."/>
            <person name="Xia L.Y."/>
            <person name="Li J."/>
            <person name="Zhao F."/>
            <person name="Cao W.C."/>
        </authorList>
    </citation>
    <scope>NUCLEOTIDE SEQUENCE</scope>
    <source>
        <strain evidence="2">Rsan-2018</strain>
    </source>
</reference>
<sequence>MLTAQPRLWVRLLPRAAFGSLVALSCIALIGQLSPIISYHTQNLAIYVDRGSPSGGPGNRGRAAIGRAYQDTVSVGLPVALFDQEDTEGFVGPRGSADVAVKVEMLSSAVSSRTLAAENTTGTRERSWLVKKPSGQHQLENHTDLTIPDSYAVVDPAKKKRILLLAYFRSGSSFLGGLLSSTSNRTFFSYEPLSLLSAAERLDSLTAPRGLEILANHLTVPVPSHRWNHYAPNAFLMKLCARKVKVCLNPHFMADVCRRSPVQVVKVTRLSVVQLRRNLRVVYLVRDPRGMISSRSVMSWCRKSATCMNASSLCREMNEDLDAFEELRELLPEATVRVRYEDVAKSPVGESKALFRALRLDFSAGVMDFLGTHTAVNDTKVLRNPYSTFRQSSATAFRWTKRLSWDRVKEIQATCAPILKRLGYEVFRNEKELKEVLLR</sequence>
<dbReference type="PROSITE" id="PS51257">
    <property type="entry name" value="PROKAR_LIPOPROTEIN"/>
    <property type="match status" value="1"/>
</dbReference>
<dbReference type="GO" id="GO:0001517">
    <property type="term" value="F:N-acetylglucosamine 6-O-sulfotransferase activity"/>
    <property type="evidence" value="ECO:0007669"/>
    <property type="project" value="TreeGrafter"/>
</dbReference>
<dbReference type="Pfam" id="PF13469">
    <property type="entry name" value="Sulfotransfer_3"/>
    <property type="match status" value="1"/>
</dbReference>
<proteinExistence type="predicted"/>
<dbReference type="GO" id="GO:0006044">
    <property type="term" value="P:N-acetylglucosamine metabolic process"/>
    <property type="evidence" value="ECO:0007669"/>
    <property type="project" value="TreeGrafter"/>
</dbReference>
<reference evidence="2" key="2">
    <citation type="submission" date="2021-09" db="EMBL/GenBank/DDBJ databases">
        <authorList>
            <person name="Jia N."/>
            <person name="Wang J."/>
            <person name="Shi W."/>
            <person name="Du L."/>
            <person name="Sun Y."/>
            <person name="Zhan W."/>
            <person name="Jiang J."/>
            <person name="Wang Q."/>
            <person name="Zhang B."/>
            <person name="Ji P."/>
            <person name="Sakyi L.B."/>
            <person name="Cui X."/>
            <person name="Yuan T."/>
            <person name="Jiang B."/>
            <person name="Yang W."/>
            <person name="Lam T.T.-Y."/>
            <person name="Chang Q."/>
            <person name="Ding S."/>
            <person name="Wang X."/>
            <person name="Zhu J."/>
            <person name="Ruan X."/>
            <person name="Zhao L."/>
            <person name="Wei J."/>
            <person name="Que T."/>
            <person name="Du C."/>
            <person name="Cheng J."/>
            <person name="Dai P."/>
            <person name="Han X."/>
            <person name="Huang E."/>
            <person name="Gao Y."/>
            <person name="Liu J."/>
            <person name="Shao H."/>
            <person name="Ye R."/>
            <person name="Li L."/>
            <person name="Wei W."/>
            <person name="Wang X."/>
            <person name="Wang C."/>
            <person name="Huo Q."/>
            <person name="Li W."/>
            <person name="Guo W."/>
            <person name="Chen H."/>
            <person name="Chen S."/>
            <person name="Zhou L."/>
            <person name="Zhou L."/>
            <person name="Ni X."/>
            <person name="Tian J."/>
            <person name="Zhou Y."/>
            <person name="Sheng Y."/>
            <person name="Liu T."/>
            <person name="Pan Y."/>
            <person name="Xia L."/>
            <person name="Li J."/>
            <person name="Zhao F."/>
            <person name="Cao W."/>
        </authorList>
    </citation>
    <scope>NUCLEOTIDE SEQUENCE</scope>
    <source>
        <strain evidence="2">Rsan-2018</strain>
        <tissue evidence="2">Larvae</tissue>
    </source>
</reference>
<keyword evidence="3" id="KW-1185">Reference proteome</keyword>
<evidence type="ECO:0000313" key="3">
    <source>
        <dbReference type="Proteomes" id="UP000821837"/>
    </source>
</evidence>
<protein>
    <submittedName>
        <fullName evidence="2">Uncharacterized protein</fullName>
    </submittedName>
</protein>
<dbReference type="VEuPathDB" id="VectorBase:RSAN_042421"/>
<feature type="transmembrane region" description="Helical" evidence="1">
    <location>
        <begin position="12"/>
        <end position="33"/>
    </location>
</feature>
<organism evidence="2 3">
    <name type="scientific">Rhipicephalus sanguineus</name>
    <name type="common">Brown dog tick</name>
    <name type="synonym">Ixodes sanguineus</name>
    <dbReference type="NCBI Taxonomy" id="34632"/>
    <lineage>
        <taxon>Eukaryota</taxon>
        <taxon>Metazoa</taxon>
        <taxon>Ecdysozoa</taxon>
        <taxon>Arthropoda</taxon>
        <taxon>Chelicerata</taxon>
        <taxon>Arachnida</taxon>
        <taxon>Acari</taxon>
        <taxon>Parasitiformes</taxon>
        <taxon>Ixodida</taxon>
        <taxon>Ixodoidea</taxon>
        <taxon>Ixodidae</taxon>
        <taxon>Rhipicephalinae</taxon>
        <taxon>Rhipicephalus</taxon>
        <taxon>Rhipicephalus</taxon>
    </lineage>
</organism>
<dbReference type="EMBL" id="JABSTV010001246">
    <property type="protein sequence ID" value="KAH7976632.1"/>
    <property type="molecule type" value="Genomic_DNA"/>
</dbReference>
<accession>A0A9D4T5U3</accession>
<comment type="caution">
    <text evidence="2">The sequence shown here is derived from an EMBL/GenBank/DDBJ whole genome shotgun (WGS) entry which is preliminary data.</text>
</comment>
<keyword evidence="1" id="KW-0812">Transmembrane</keyword>
<gene>
    <name evidence="2" type="ORF">HPB52_017048</name>
</gene>
<dbReference type="InterPro" id="IPR051135">
    <property type="entry name" value="Gal/GlcNAc/GalNAc_ST"/>
</dbReference>
<name>A0A9D4T5U3_RHISA</name>
<evidence type="ECO:0000256" key="1">
    <source>
        <dbReference type="SAM" id="Phobius"/>
    </source>
</evidence>
<keyword evidence="1" id="KW-0472">Membrane</keyword>
<dbReference type="SUPFAM" id="SSF52540">
    <property type="entry name" value="P-loop containing nucleoside triphosphate hydrolases"/>
    <property type="match status" value="1"/>
</dbReference>
<dbReference type="InterPro" id="IPR027417">
    <property type="entry name" value="P-loop_NTPase"/>
</dbReference>
<evidence type="ECO:0000313" key="2">
    <source>
        <dbReference type="EMBL" id="KAH7976632.1"/>
    </source>
</evidence>
<dbReference type="Proteomes" id="UP000821837">
    <property type="component" value="Chromosome 10"/>
</dbReference>
<dbReference type="PANTHER" id="PTHR10704:SF44">
    <property type="entry name" value="LD35051P-RELATED"/>
    <property type="match status" value="1"/>
</dbReference>